<dbReference type="PIRSF" id="PIRSF000209">
    <property type="entry name" value="Bifunctional_P450_P450R"/>
    <property type="match status" value="1"/>
</dbReference>
<dbReference type="PROSITE" id="PS50902">
    <property type="entry name" value="FLAVODOXIN_LIKE"/>
    <property type="match status" value="1"/>
</dbReference>
<evidence type="ECO:0000256" key="2">
    <source>
        <dbReference type="ARBA" id="ARBA00010018"/>
    </source>
</evidence>
<keyword evidence="4 14" id="KW-0349">Heme</keyword>
<dbReference type="InParanoid" id="A0A2T2ZTL4"/>
<keyword evidence="6 14" id="KW-0288">FMN</keyword>
<evidence type="ECO:0000256" key="4">
    <source>
        <dbReference type="ARBA" id="ARBA00022617"/>
    </source>
</evidence>
<dbReference type="CDD" id="cd06206">
    <property type="entry name" value="bifunctional_CYPOR"/>
    <property type="match status" value="1"/>
</dbReference>
<dbReference type="PRINTS" id="PR00463">
    <property type="entry name" value="EP450I"/>
</dbReference>
<dbReference type="GO" id="GO:0005506">
    <property type="term" value="F:iron ion binding"/>
    <property type="evidence" value="ECO:0007669"/>
    <property type="project" value="UniProtKB-UniRule"/>
</dbReference>
<evidence type="ECO:0000256" key="3">
    <source>
        <dbReference type="ARBA" id="ARBA00022448"/>
    </source>
</evidence>
<feature type="region of interest" description="Disordered" evidence="16">
    <location>
        <begin position="15"/>
        <end position="43"/>
    </location>
</feature>
<dbReference type="PRINTS" id="PR00385">
    <property type="entry name" value="P450"/>
</dbReference>
<dbReference type="AlphaFoldDB" id="A0A2T2ZTL4"/>
<evidence type="ECO:0000256" key="12">
    <source>
        <dbReference type="ARBA" id="ARBA00023004"/>
    </source>
</evidence>
<dbReference type="InterPro" id="IPR001128">
    <property type="entry name" value="Cyt_P450"/>
</dbReference>
<dbReference type="SUPFAM" id="SSF63380">
    <property type="entry name" value="Riboflavin synthase domain-like"/>
    <property type="match status" value="1"/>
</dbReference>
<dbReference type="Gene3D" id="2.40.30.10">
    <property type="entry name" value="Translation factors"/>
    <property type="match status" value="1"/>
</dbReference>
<keyword evidence="7 14" id="KW-0479">Metal-binding</keyword>
<dbReference type="GO" id="GO:0070330">
    <property type="term" value="F:aromatase activity"/>
    <property type="evidence" value="ECO:0007669"/>
    <property type="project" value="UniProtKB-UniRule"/>
</dbReference>
<dbReference type="InterPro" id="IPR036396">
    <property type="entry name" value="Cyt_P450_sf"/>
</dbReference>
<dbReference type="InterPro" id="IPR029039">
    <property type="entry name" value="Flavoprotein-like_sf"/>
</dbReference>
<comment type="similarity">
    <text evidence="2 14">In the N-terminal section; belongs to the cytochrome P450 family.</text>
</comment>
<evidence type="ECO:0000259" key="17">
    <source>
        <dbReference type="PROSITE" id="PS50902"/>
    </source>
</evidence>
<feature type="binding site" description="axial binding residue" evidence="15">
    <location>
        <position position="433"/>
    </location>
    <ligand>
        <name>heme</name>
        <dbReference type="ChEBI" id="CHEBI:30413"/>
    </ligand>
    <ligandPart>
        <name>Fe</name>
        <dbReference type="ChEBI" id="CHEBI:18248"/>
    </ligandPart>
</feature>
<accession>A0A2T2ZTL4</accession>
<dbReference type="PANTHER" id="PTHR19384">
    <property type="entry name" value="NITRIC OXIDE SYNTHASE-RELATED"/>
    <property type="match status" value="1"/>
</dbReference>
<comment type="catalytic activity">
    <reaction evidence="14">
        <text>an organic molecule + reduced [NADPH--hemoprotein reductase] + O2 = an alcohol + oxidized [NADPH--hemoprotein reductase] + H2O + H(+)</text>
        <dbReference type="Rhea" id="RHEA:17149"/>
        <dbReference type="Rhea" id="RHEA-COMP:11964"/>
        <dbReference type="Rhea" id="RHEA-COMP:11965"/>
        <dbReference type="ChEBI" id="CHEBI:15377"/>
        <dbReference type="ChEBI" id="CHEBI:15378"/>
        <dbReference type="ChEBI" id="CHEBI:15379"/>
        <dbReference type="ChEBI" id="CHEBI:30879"/>
        <dbReference type="ChEBI" id="CHEBI:57618"/>
        <dbReference type="ChEBI" id="CHEBI:58210"/>
        <dbReference type="ChEBI" id="CHEBI:142491"/>
        <dbReference type="EC" id="1.14.14.1"/>
    </reaction>
</comment>
<evidence type="ECO:0000256" key="8">
    <source>
        <dbReference type="ARBA" id="ARBA00022827"/>
    </source>
</evidence>
<keyword evidence="8 14" id="KW-0274">FAD</keyword>
<dbReference type="InterPro" id="IPR002401">
    <property type="entry name" value="Cyt_P450_E_grp-I"/>
</dbReference>
<dbReference type="EMBL" id="KZ678718">
    <property type="protein sequence ID" value="PSR76254.1"/>
    <property type="molecule type" value="Genomic_DNA"/>
</dbReference>
<evidence type="ECO:0000256" key="15">
    <source>
        <dbReference type="PIRSR" id="PIRSR000209-1"/>
    </source>
</evidence>
<evidence type="ECO:0000256" key="11">
    <source>
        <dbReference type="ARBA" id="ARBA00023002"/>
    </source>
</evidence>
<organism evidence="19 20">
    <name type="scientific">Coniella lustricola</name>
    <dbReference type="NCBI Taxonomy" id="2025994"/>
    <lineage>
        <taxon>Eukaryota</taxon>
        <taxon>Fungi</taxon>
        <taxon>Dikarya</taxon>
        <taxon>Ascomycota</taxon>
        <taxon>Pezizomycotina</taxon>
        <taxon>Sordariomycetes</taxon>
        <taxon>Sordariomycetidae</taxon>
        <taxon>Diaporthales</taxon>
        <taxon>Schizoparmaceae</taxon>
        <taxon>Coniella</taxon>
    </lineage>
</organism>
<dbReference type="FunFam" id="1.10.630.10:FF:000040">
    <property type="entry name" value="Bifunctional cytochrome P450/NADPH--P450 reductase"/>
    <property type="match status" value="1"/>
</dbReference>
<dbReference type="InterPro" id="IPR008254">
    <property type="entry name" value="Flavodoxin/NO_synth"/>
</dbReference>
<dbReference type="InterPro" id="IPR017927">
    <property type="entry name" value="FAD-bd_FR_type"/>
</dbReference>
<feature type="domain" description="Flavodoxin-like" evidence="17">
    <location>
        <begin position="526"/>
        <end position="671"/>
    </location>
</feature>
<gene>
    <name evidence="19" type="ORF">BD289DRAFT_378806</name>
</gene>
<evidence type="ECO:0000256" key="9">
    <source>
        <dbReference type="ARBA" id="ARBA00022857"/>
    </source>
</evidence>
<evidence type="ECO:0000256" key="1">
    <source>
        <dbReference type="ARBA" id="ARBA00001971"/>
    </source>
</evidence>
<dbReference type="Pfam" id="PF00258">
    <property type="entry name" value="Flavodoxin_1"/>
    <property type="match status" value="1"/>
</dbReference>
<evidence type="ECO:0000256" key="5">
    <source>
        <dbReference type="ARBA" id="ARBA00022630"/>
    </source>
</evidence>
<dbReference type="Gene3D" id="1.20.990.10">
    <property type="entry name" value="NADPH-cytochrome p450 Reductase, Chain A, domain 3"/>
    <property type="match status" value="1"/>
</dbReference>
<dbReference type="Gene3D" id="1.10.630.10">
    <property type="entry name" value="Cytochrome P450"/>
    <property type="match status" value="1"/>
</dbReference>
<dbReference type="GO" id="GO:0010181">
    <property type="term" value="F:FMN binding"/>
    <property type="evidence" value="ECO:0007669"/>
    <property type="project" value="UniProtKB-UniRule"/>
</dbReference>
<dbReference type="PANTHER" id="PTHR19384:SF127">
    <property type="entry name" value="BIFUNCTIONAL CYTOCHROME P450_NADPH--P450 REDUCTASE"/>
    <property type="match status" value="1"/>
</dbReference>
<feature type="domain" description="FAD-binding FR-type" evidence="18">
    <location>
        <begin position="705"/>
        <end position="961"/>
    </location>
</feature>
<dbReference type="Pfam" id="PF00067">
    <property type="entry name" value="p450"/>
    <property type="match status" value="1"/>
</dbReference>
<dbReference type="SUPFAM" id="SSF52218">
    <property type="entry name" value="Flavoproteins"/>
    <property type="match status" value="1"/>
</dbReference>
<dbReference type="SUPFAM" id="SSF52343">
    <property type="entry name" value="Ferredoxin reductase-like, C-terminal NADP-linked domain"/>
    <property type="match status" value="1"/>
</dbReference>
<keyword evidence="9 14" id="KW-0521">NADP</keyword>
<dbReference type="Proteomes" id="UP000241462">
    <property type="component" value="Unassembled WGS sequence"/>
</dbReference>
<dbReference type="Pfam" id="PF00175">
    <property type="entry name" value="NAD_binding_1"/>
    <property type="match status" value="1"/>
</dbReference>
<comment type="cofactor">
    <cofactor evidence="14">
        <name>FAD</name>
        <dbReference type="ChEBI" id="CHEBI:57692"/>
    </cofactor>
    <cofactor evidence="14">
        <name>FMN</name>
        <dbReference type="ChEBI" id="CHEBI:58210"/>
    </cofactor>
</comment>
<dbReference type="SUPFAM" id="SSF48264">
    <property type="entry name" value="Cytochrome P450"/>
    <property type="match status" value="1"/>
</dbReference>
<dbReference type="STRING" id="2025994.A0A2T2ZTL4"/>
<dbReference type="InterPro" id="IPR039261">
    <property type="entry name" value="FNR_nucleotide-bd"/>
</dbReference>
<keyword evidence="11 14" id="KW-0560">Oxidoreductase</keyword>
<evidence type="ECO:0000259" key="18">
    <source>
        <dbReference type="PROSITE" id="PS51384"/>
    </source>
</evidence>
<name>A0A2T2ZTL4_9PEZI</name>
<evidence type="ECO:0000313" key="19">
    <source>
        <dbReference type="EMBL" id="PSR76254.1"/>
    </source>
</evidence>
<evidence type="ECO:0000313" key="20">
    <source>
        <dbReference type="Proteomes" id="UP000241462"/>
    </source>
</evidence>
<dbReference type="GO" id="GO:0005829">
    <property type="term" value="C:cytosol"/>
    <property type="evidence" value="ECO:0007669"/>
    <property type="project" value="TreeGrafter"/>
</dbReference>
<evidence type="ECO:0000256" key="6">
    <source>
        <dbReference type="ARBA" id="ARBA00022643"/>
    </source>
</evidence>
<reference evidence="19 20" key="1">
    <citation type="journal article" date="2018" name="Mycol. Prog.">
        <title>Coniella lustricola, a new species from submerged detritus.</title>
        <authorList>
            <person name="Raudabaugh D.B."/>
            <person name="Iturriaga T."/>
            <person name="Carver A."/>
            <person name="Mondo S."/>
            <person name="Pangilinan J."/>
            <person name="Lipzen A."/>
            <person name="He G."/>
            <person name="Amirebrahimi M."/>
            <person name="Grigoriev I.V."/>
            <person name="Miller A.N."/>
        </authorList>
    </citation>
    <scope>NUCLEOTIDE SEQUENCE [LARGE SCALE GENOMIC DNA]</scope>
    <source>
        <strain evidence="19 20">B22-T-1</strain>
    </source>
</reference>
<dbReference type="InterPro" id="IPR017972">
    <property type="entry name" value="Cyt_P450_CS"/>
</dbReference>
<protein>
    <recommendedName>
        <fullName evidence="14">Bifunctional cytochrome P450/NADPH--P450 reductase</fullName>
    </recommendedName>
    <domain>
        <recommendedName>
            <fullName evidence="14">Cytochrome P450</fullName>
            <ecNumber evidence="14">1.14.14.1</ecNumber>
        </recommendedName>
    </domain>
    <domain>
        <recommendedName>
            <fullName evidence="14">NADPH--cytochrome P450 reductase</fullName>
            <ecNumber evidence="14">1.6.2.4</ecNumber>
        </recommendedName>
    </domain>
</protein>
<comment type="cofactor">
    <cofactor evidence="1 14 15">
        <name>heme</name>
        <dbReference type="ChEBI" id="CHEBI:30413"/>
    </cofactor>
</comment>
<dbReference type="EC" id="1.14.14.1" evidence="14"/>
<dbReference type="GO" id="GO:0020037">
    <property type="term" value="F:heme binding"/>
    <property type="evidence" value="ECO:0007669"/>
    <property type="project" value="UniProtKB-UniRule"/>
</dbReference>
<dbReference type="InterPro" id="IPR023206">
    <property type="entry name" value="Bifunctional_P450_P450_red"/>
</dbReference>
<dbReference type="Gene3D" id="3.40.50.80">
    <property type="entry name" value="Nucleotide-binding domain of ferredoxin-NADP reductase (FNR) module"/>
    <property type="match status" value="1"/>
</dbReference>
<evidence type="ECO:0000256" key="14">
    <source>
        <dbReference type="PIRNR" id="PIRNR000209"/>
    </source>
</evidence>
<dbReference type="Pfam" id="PF00667">
    <property type="entry name" value="FAD_binding_1"/>
    <property type="match status" value="1"/>
</dbReference>
<dbReference type="InterPro" id="IPR001433">
    <property type="entry name" value="OxRdtase_FAD/NAD-bd"/>
</dbReference>
<sequence>MATAARCPYHVERNLKRDDDGDITEPILNGPGDPIPQPPEHWIGGNTSDVDPSFFVSSVWSLAATYGPIFRLRLWNRSLLVVSSRELVDEVCDEKRFEKIPTGNLTTLRKLLGSGLFTAFTDEHEWYLAHRILMPAMGPVAVRRMFDQMVDCVSQMILKWDRLGPDHVISGPDDFSRLTFEVIGLTAMNHRFNCFYAEEMPKFCVAMADALIEAGKMANRMALENTLRVFSHRKFHEDVKYMKGVADHIIADRKANPRPDLQDLLNTMLYGKDPVSGEQMTDELIQNELITFLIAGHETTSGTMNFMLLNMLQNPHVLRKCQQEVDEVVGDSVLSLEHLPKLTYVWATLRETLRYLGPIGGFQRHSKRDTVLGGRYKIHPNEVILINLRGLHHNTASYGPDANVFRPERFLNGGWESLPPNAWKPFGTGARGCPGRAIAEQEMIIAWALMLQRFNFELADPSYKLKIKATLTMKPDNFNFKARHRPGKDRMVGLPGGSKVAPAASRTRRRKDSAVLVPESADLKPLALYYGGNTGTCKAYAEDMQTVAPNFGFDVPNGVCSLDEAVENLPTDKPVLIFAASYEGQPADNAKMFVAWLEGLAKTGNSDALTGVNFAIFGAGNSSWSSTFHRIPKLVEELMVKLGAKQILPPGLVDVSEDVLGPYEGWKDDLFPVMRELSGATAEVKMEALTVDVVQPEAPQKLAGQDMKAGLVLVNKEIAPCGPGPLKKHMEVLLPPGTTYSGGDYLVVLPFNPRSNIRRVMNRFGLHADDLLEVSGTNKEFLRGYDHSHITALELIGARVELATPASQRQVAMLAEKVPSNEKLKALAQDETTYREVVLEKRMSVLDLLDDFADCKLSLAEYVAMLQPLTARQYSISSSPLAYAPVMNPGVFGGSNRVDQADDSNTSLTCSITYDVLVDAPALSGHGRMFNGVASSYLSNLPAGSLLRCTVRPTNAKFHLPHDPKTPVIMIASGTGIAPMRAFIQERAAIAGARGASALGPAVLYYGCRDFERDFLYHDELVAWEAKGVVKVQAAFSKVAPPGVKTGHIDQVIWEQREEVKKLFVAGAKILVCGSARRLGQSIHDVCIRIWREAHPEATPEQGEAWLLQQKEDRYQSDVFG</sequence>
<keyword evidence="20" id="KW-1185">Reference proteome</keyword>
<keyword evidence="12 14" id="KW-0408">Iron</keyword>
<dbReference type="InterPro" id="IPR003097">
    <property type="entry name" value="CysJ-like_FAD-binding"/>
</dbReference>
<dbReference type="GO" id="GO:0003958">
    <property type="term" value="F:NADPH-hemoprotein reductase activity"/>
    <property type="evidence" value="ECO:0007669"/>
    <property type="project" value="UniProtKB-UniRule"/>
</dbReference>
<dbReference type="OrthoDB" id="1470350at2759"/>
<dbReference type="PROSITE" id="PS51384">
    <property type="entry name" value="FAD_FR"/>
    <property type="match status" value="1"/>
</dbReference>
<dbReference type="InterPro" id="IPR023173">
    <property type="entry name" value="NADPH_Cyt_P450_Rdtase_alpha"/>
</dbReference>
<comment type="catalytic activity">
    <reaction evidence="14">
        <text>2 oxidized [cytochrome P450] + NADPH = 2 reduced [cytochrome P450] + NADP(+) + H(+)</text>
        <dbReference type="Rhea" id="RHEA:24040"/>
        <dbReference type="Rhea" id="RHEA-COMP:14627"/>
        <dbReference type="Rhea" id="RHEA-COMP:14628"/>
        <dbReference type="ChEBI" id="CHEBI:15378"/>
        <dbReference type="ChEBI" id="CHEBI:55376"/>
        <dbReference type="ChEBI" id="CHEBI:57783"/>
        <dbReference type="ChEBI" id="CHEBI:58349"/>
        <dbReference type="ChEBI" id="CHEBI:60344"/>
        <dbReference type="EC" id="1.6.2.4"/>
    </reaction>
</comment>
<feature type="region of interest" description="Disordered" evidence="16">
    <location>
        <begin position="489"/>
        <end position="511"/>
    </location>
</feature>
<evidence type="ECO:0000256" key="7">
    <source>
        <dbReference type="ARBA" id="ARBA00022723"/>
    </source>
</evidence>
<dbReference type="PROSITE" id="PS00086">
    <property type="entry name" value="CYTOCHROME_P450"/>
    <property type="match status" value="1"/>
</dbReference>
<dbReference type="Gene3D" id="3.40.50.360">
    <property type="match status" value="1"/>
</dbReference>
<evidence type="ECO:0000256" key="10">
    <source>
        <dbReference type="ARBA" id="ARBA00022982"/>
    </source>
</evidence>
<dbReference type="CDD" id="cd11068">
    <property type="entry name" value="CYP120A1"/>
    <property type="match status" value="1"/>
</dbReference>
<dbReference type="GO" id="GO:0050660">
    <property type="term" value="F:flavin adenine dinucleotide binding"/>
    <property type="evidence" value="ECO:0007669"/>
    <property type="project" value="TreeGrafter"/>
</dbReference>
<proteinExistence type="inferred from homology"/>
<dbReference type="InterPro" id="IPR017938">
    <property type="entry name" value="Riboflavin_synthase-like_b-brl"/>
</dbReference>
<evidence type="ECO:0000256" key="16">
    <source>
        <dbReference type="SAM" id="MobiDB-lite"/>
    </source>
</evidence>
<keyword evidence="5 14" id="KW-0285">Flavoprotein</keyword>
<keyword evidence="10 14" id="KW-0249">Electron transport</keyword>
<dbReference type="EC" id="1.6.2.4" evidence="14"/>
<evidence type="ECO:0000256" key="13">
    <source>
        <dbReference type="ARBA" id="ARBA00023033"/>
    </source>
</evidence>
<keyword evidence="3 14" id="KW-0813">Transport</keyword>
<keyword evidence="13 14" id="KW-0503">Monooxygenase</keyword>